<reference evidence="2 3" key="1">
    <citation type="journal article" date="2023" name="Hortic Res">
        <title>Pangenome of water caltrop reveals structural variations and asymmetric subgenome divergence after allopolyploidization.</title>
        <authorList>
            <person name="Zhang X."/>
            <person name="Chen Y."/>
            <person name="Wang L."/>
            <person name="Yuan Y."/>
            <person name="Fang M."/>
            <person name="Shi L."/>
            <person name="Lu R."/>
            <person name="Comes H.P."/>
            <person name="Ma Y."/>
            <person name="Chen Y."/>
            <person name="Huang G."/>
            <person name="Zhou Y."/>
            <person name="Zheng Z."/>
            <person name="Qiu Y."/>
        </authorList>
    </citation>
    <scope>NUCLEOTIDE SEQUENCE [LARGE SCALE GENOMIC DNA]</scope>
    <source>
        <tissue evidence="2">Roots</tissue>
    </source>
</reference>
<evidence type="ECO:0000313" key="3">
    <source>
        <dbReference type="Proteomes" id="UP001345219"/>
    </source>
</evidence>
<protein>
    <recommendedName>
        <fullName evidence="1">K-box domain-containing protein</fullName>
    </recommendedName>
</protein>
<proteinExistence type="predicted"/>
<dbReference type="InterPro" id="IPR002487">
    <property type="entry name" value="TF_Kbox"/>
</dbReference>
<gene>
    <name evidence="2" type="ORF">SAY87_019650</name>
</gene>
<dbReference type="AlphaFoldDB" id="A0AAN7K2L7"/>
<comment type="caution">
    <text evidence="2">The sequence shown here is derived from an EMBL/GenBank/DDBJ whole genome shotgun (WGS) entry which is preliminary data.</text>
</comment>
<dbReference type="GO" id="GO:0003700">
    <property type="term" value="F:DNA-binding transcription factor activity"/>
    <property type="evidence" value="ECO:0007669"/>
    <property type="project" value="InterPro"/>
</dbReference>
<dbReference type="Pfam" id="PF01486">
    <property type="entry name" value="K-box"/>
    <property type="match status" value="1"/>
</dbReference>
<name>A0AAN7K2L7_9MYRT</name>
<sequence length="114" mass="13483">MNLLERYQIHHYMDARPLHELQLESSNNIRLSKELETARQLRQVKGEDLQDLKLEELERLQNRLESVHARVLQTKNFSFASFIGDLQEAQLTEVNKGLKHQENGASYWNRINQV</sequence>
<evidence type="ECO:0000313" key="2">
    <source>
        <dbReference type="EMBL" id="KAK4758349.1"/>
    </source>
</evidence>
<dbReference type="Proteomes" id="UP001345219">
    <property type="component" value="Chromosome 15"/>
</dbReference>
<evidence type="ECO:0000259" key="1">
    <source>
        <dbReference type="Pfam" id="PF01486"/>
    </source>
</evidence>
<keyword evidence="3" id="KW-1185">Reference proteome</keyword>
<organism evidence="2 3">
    <name type="scientific">Trapa incisa</name>
    <dbReference type="NCBI Taxonomy" id="236973"/>
    <lineage>
        <taxon>Eukaryota</taxon>
        <taxon>Viridiplantae</taxon>
        <taxon>Streptophyta</taxon>
        <taxon>Embryophyta</taxon>
        <taxon>Tracheophyta</taxon>
        <taxon>Spermatophyta</taxon>
        <taxon>Magnoliopsida</taxon>
        <taxon>eudicotyledons</taxon>
        <taxon>Gunneridae</taxon>
        <taxon>Pentapetalae</taxon>
        <taxon>rosids</taxon>
        <taxon>malvids</taxon>
        <taxon>Myrtales</taxon>
        <taxon>Lythraceae</taxon>
        <taxon>Trapa</taxon>
    </lineage>
</organism>
<dbReference type="EMBL" id="JAXIOK010000012">
    <property type="protein sequence ID" value="KAK4758349.1"/>
    <property type="molecule type" value="Genomic_DNA"/>
</dbReference>
<accession>A0AAN7K2L7</accession>
<dbReference type="GO" id="GO:0005634">
    <property type="term" value="C:nucleus"/>
    <property type="evidence" value="ECO:0007669"/>
    <property type="project" value="InterPro"/>
</dbReference>
<feature type="domain" description="K-box" evidence="1">
    <location>
        <begin position="30"/>
        <end position="101"/>
    </location>
</feature>